<proteinExistence type="predicted"/>
<comment type="caution">
    <text evidence="1">The sequence shown here is derived from an EMBL/GenBank/DDBJ whole genome shotgun (WGS) entry which is preliminary data.</text>
</comment>
<dbReference type="EMBL" id="BMNT01000031">
    <property type="protein sequence ID" value="GGL03901.1"/>
    <property type="molecule type" value="Genomic_DNA"/>
</dbReference>
<evidence type="ECO:0000313" key="2">
    <source>
        <dbReference type="Proteomes" id="UP000645217"/>
    </source>
</evidence>
<evidence type="ECO:0008006" key="3">
    <source>
        <dbReference type="Google" id="ProtNLM"/>
    </source>
</evidence>
<protein>
    <recommendedName>
        <fullName evidence="3">DUF433 domain-containing protein</fullName>
    </recommendedName>
</protein>
<dbReference type="AlphaFoldDB" id="A0A917VQB0"/>
<sequence>MTRRDLLERPTYTMSQVDRLIGLPPGTTRRWIGGYSRNSRTCDPVVRPRPTSETHVTWGRFVETRLLAEYRNAGVPIINMWPAVAKLRSETDVHYPLAHAANFVTSSGKELVQRVQEQVGLQRELLLVIPRNGQLVMADAVELFVKAVEFDESGTAVRLLPEPRTPEVKIDPVRAFGEPAVRSVPTEVIAEQVRAGDPEDLIAELYELPLEQVRQAVLFEKLRSV</sequence>
<dbReference type="RefSeq" id="WP_189165703.1">
    <property type="nucleotide sequence ID" value="NZ_BMNT01000031.1"/>
</dbReference>
<reference evidence="1" key="1">
    <citation type="journal article" date="2014" name="Int. J. Syst. Evol. Microbiol.">
        <title>Complete genome sequence of Corynebacterium casei LMG S-19264T (=DSM 44701T), isolated from a smear-ripened cheese.</title>
        <authorList>
            <consortium name="US DOE Joint Genome Institute (JGI-PGF)"/>
            <person name="Walter F."/>
            <person name="Albersmeier A."/>
            <person name="Kalinowski J."/>
            <person name="Ruckert C."/>
        </authorList>
    </citation>
    <scope>NUCLEOTIDE SEQUENCE</scope>
    <source>
        <strain evidence="1">JCM 13064</strain>
    </source>
</reference>
<dbReference type="Proteomes" id="UP000645217">
    <property type="component" value="Unassembled WGS sequence"/>
</dbReference>
<reference evidence="1" key="2">
    <citation type="submission" date="2020-09" db="EMBL/GenBank/DDBJ databases">
        <authorList>
            <person name="Sun Q."/>
            <person name="Ohkuma M."/>
        </authorList>
    </citation>
    <scope>NUCLEOTIDE SEQUENCE</scope>
    <source>
        <strain evidence="1">JCM 13064</strain>
    </source>
</reference>
<gene>
    <name evidence="1" type="ORF">GCM10007964_52520</name>
</gene>
<keyword evidence="2" id="KW-1185">Reference proteome</keyword>
<organism evidence="1 2">
    <name type="scientific">Sphaerisporangium melleum</name>
    <dbReference type="NCBI Taxonomy" id="321316"/>
    <lineage>
        <taxon>Bacteria</taxon>
        <taxon>Bacillati</taxon>
        <taxon>Actinomycetota</taxon>
        <taxon>Actinomycetes</taxon>
        <taxon>Streptosporangiales</taxon>
        <taxon>Streptosporangiaceae</taxon>
        <taxon>Sphaerisporangium</taxon>
    </lineage>
</organism>
<name>A0A917VQB0_9ACTN</name>
<evidence type="ECO:0000313" key="1">
    <source>
        <dbReference type="EMBL" id="GGL03901.1"/>
    </source>
</evidence>
<accession>A0A917VQB0</accession>